<evidence type="ECO:0000313" key="1">
    <source>
        <dbReference type="EMBL" id="CPR03553.1"/>
    </source>
</evidence>
<reference evidence="1 2" key="1">
    <citation type="submission" date="2015-03" db="EMBL/GenBank/DDBJ databases">
        <authorList>
            <person name="Murphy D."/>
        </authorList>
    </citation>
    <scope>NUCLEOTIDE SEQUENCE [LARGE SCALE GENOMIC DNA]</scope>
    <source>
        <strain evidence="1 2">DSM 44277</strain>
    </source>
</reference>
<protein>
    <submittedName>
        <fullName evidence="1">Polyketide cyclase/dehydrase and lipid transport</fullName>
    </submittedName>
</protein>
<organism evidence="1 2">
    <name type="scientific">Mycobacterium bohemicum DSM 44277</name>
    <dbReference type="NCBI Taxonomy" id="1236609"/>
    <lineage>
        <taxon>Bacteria</taxon>
        <taxon>Bacillati</taxon>
        <taxon>Actinomycetota</taxon>
        <taxon>Actinomycetes</taxon>
        <taxon>Mycobacteriales</taxon>
        <taxon>Mycobacteriaceae</taxon>
        <taxon>Mycobacterium</taxon>
    </lineage>
</organism>
<dbReference type="SUPFAM" id="SSF55961">
    <property type="entry name" value="Bet v1-like"/>
    <property type="match status" value="1"/>
</dbReference>
<dbReference type="AlphaFoldDB" id="A0A0U0W2L1"/>
<dbReference type="Proteomes" id="UP000198875">
    <property type="component" value="Unassembled WGS sequence"/>
</dbReference>
<dbReference type="CDD" id="cd07812">
    <property type="entry name" value="SRPBCC"/>
    <property type="match status" value="1"/>
</dbReference>
<evidence type="ECO:0000313" key="2">
    <source>
        <dbReference type="Proteomes" id="UP000198875"/>
    </source>
</evidence>
<proteinExistence type="predicted"/>
<dbReference type="Gene3D" id="3.30.530.20">
    <property type="match status" value="1"/>
</dbReference>
<gene>
    <name evidence="1" type="ORF">BN971_00319</name>
</gene>
<dbReference type="EMBL" id="CSTD01000001">
    <property type="protein sequence ID" value="CPR03553.1"/>
    <property type="molecule type" value="Genomic_DNA"/>
</dbReference>
<sequence>MPVEKGVQMTATREMATTREVEASRQQIWDAMADGWTYAQWVVGNSRTRAVDSHWPEPGSAIKHSVGVWPLVISDQTVVESCTPGEELVLLAGIGPLGALRITLRLKDLPNGGCRVEMIETPASGPVNLIPDRLALAAVYPRNRECLWRLAAIAKRLEPSEVN</sequence>
<name>A0A0U0W2L1_MYCBE</name>
<dbReference type="InterPro" id="IPR023393">
    <property type="entry name" value="START-like_dom_sf"/>
</dbReference>
<accession>A0A0U0W2L1</accession>